<proteinExistence type="inferred from homology"/>
<dbReference type="GO" id="GO:0015818">
    <property type="term" value="P:isoleucine transport"/>
    <property type="evidence" value="ECO:0007669"/>
    <property type="project" value="TreeGrafter"/>
</dbReference>
<sequence length="443" mass="48174">MTKNTFIIGFMLFAIFFGAGNLIFPPKLGFETGSEFLPSILGFVLTGVGLPLLGIIVSAFYRGGYIAALKQIHPRFSVLFLVSISLAVGPFFAGPRTGAMSYEMVMLPFLHQADALSQLAFTAVYFAITLWLSLNPSKMVERIGSILTPVLLIAIIALVVKAVFMLMGKTPLPMPEDSHQYFFNGAINGYLTMDALASIAFSTMVLGAIKSSAVKAVSLQKQTIFAAMIAGVALGFIYISLGWVGNHLMISPDVLAQLQQNKQDLGTYILNHVTAMAFGEAGRLVLNVIVSLACLTTAVGLCASISSYFAQQFPHFSYRTYAMLFCIISFVIANLGLKEVIGLSLPVLMILYPITITVILLLLINLFLPMPILAHRLAIGLVTFVSVLSVLGSGKMDFLEQLPLKPYSIEWLPFALVGLVAGYLLHWRKRQGILSIIQESKVK</sequence>
<dbReference type="RefSeq" id="WP_017805353.1">
    <property type="nucleotide sequence ID" value="NZ_PQVK01000322.1"/>
</dbReference>
<evidence type="ECO:0000313" key="10">
    <source>
        <dbReference type="EMBL" id="STO70936.1"/>
    </source>
</evidence>
<feature type="transmembrane region" description="Helical" evidence="9">
    <location>
        <begin position="115"/>
        <end position="134"/>
    </location>
</feature>
<evidence type="ECO:0000256" key="1">
    <source>
        <dbReference type="ARBA" id="ARBA00004651"/>
    </source>
</evidence>
<feature type="transmembrane region" description="Helical" evidence="9">
    <location>
        <begin position="373"/>
        <end position="391"/>
    </location>
</feature>
<dbReference type="Pfam" id="PF05525">
    <property type="entry name" value="Branch_AA_trans"/>
    <property type="match status" value="1"/>
</dbReference>
<dbReference type="InterPro" id="IPR004685">
    <property type="entry name" value="Brnchd-chn_aa_trnsp_Livcs"/>
</dbReference>
<comment type="subcellular location">
    <subcellularLocation>
        <location evidence="9">Cell inner membrane</location>
        <topology evidence="9">Multi-pass membrane protein</topology>
    </subcellularLocation>
    <subcellularLocation>
        <location evidence="1">Cell membrane</location>
        <topology evidence="1">Multi-pass membrane protein</topology>
    </subcellularLocation>
</comment>
<evidence type="ECO:0000256" key="8">
    <source>
        <dbReference type="ARBA" id="ARBA00023136"/>
    </source>
</evidence>
<keyword evidence="7 9" id="KW-1133">Transmembrane helix</keyword>
<dbReference type="PANTHER" id="PTHR30588:SF7">
    <property type="entry name" value="BRANCHED-CHAIN AMINO ACID CARRIER PROTEIN SAOUHSC_01411-RELATED"/>
    <property type="match status" value="1"/>
</dbReference>
<evidence type="ECO:0000256" key="3">
    <source>
        <dbReference type="ARBA" id="ARBA00022448"/>
    </source>
</evidence>
<evidence type="ECO:0000256" key="9">
    <source>
        <dbReference type="RuleBase" id="RU362122"/>
    </source>
</evidence>
<feature type="transmembrane region" description="Helical" evidence="9">
    <location>
        <begin position="321"/>
        <end position="337"/>
    </location>
</feature>
<accession>A0A377I6M6</accession>
<dbReference type="PANTHER" id="PTHR30588">
    <property type="entry name" value="BRANCHED-CHAIN AMINO ACID TRANSPORT SYSTEM 2 CARRIER PROTEIN"/>
    <property type="match status" value="1"/>
</dbReference>
<comment type="function">
    <text evidence="9">Component of the transport system for branched-chain amino acids.</text>
</comment>
<dbReference type="GO" id="GO:0015188">
    <property type="term" value="F:L-isoleucine transmembrane transporter activity"/>
    <property type="evidence" value="ECO:0007669"/>
    <property type="project" value="TreeGrafter"/>
</dbReference>
<dbReference type="AlphaFoldDB" id="A0A377I6M6"/>
<feature type="transmembrane region" description="Helical" evidence="9">
    <location>
        <begin position="411"/>
        <end position="427"/>
    </location>
</feature>
<dbReference type="GO" id="GO:0005886">
    <property type="term" value="C:plasma membrane"/>
    <property type="evidence" value="ECO:0007669"/>
    <property type="project" value="UniProtKB-SubCell"/>
</dbReference>
<evidence type="ECO:0000256" key="7">
    <source>
        <dbReference type="ARBA" id="ARBA00022989"/>
    </source>
</evidence>
<feature type="transmembrane region" description="Helical" evidence="9">
    <location>
        <begin position="223"/>
        <end position="244"/>
    </location>
</feature>
<dbReference type="GO" id="GO:0015190">
    <property type="term" value="F:L-leucine transmembrane transporter activity"/>
    <property type="evidence" value="ECO:0007669"/>
    <property type="project" value="TreeGrafter"/>
</dbReference>
<reference evidence="10 11" key="1">
    <citation type="submission" date="2018-06" db="EMBL/GenBank/DDBJ databases">
        <authorList>
            <consortium name="Pathogen Informatics"/>
            <person name="Doyle S."/>
        </authorList>
    </citation>
    <scope>NUCLEOTIDE SEQUENCE [LARGE SCALE GENOMIC DNA]</scope>
    <source>
        <strain evidence="10 11">NCTC11296</strain>
    </source>
</reference>
<dbReference type="GO" id="GO:0015820">
    <property type="term" value="P:L-leucine transport"/>
    <property type="evidence" value="ECO:0007669"/>
    <property type="project" value="TreeGrafter"/>
</dbReference>
<feature type="transmembrane region" description="Helical" evidence="9">
    <location>
        <begin position="284"/>
        <end position="309"/>
    </location>
</feature>
<organism evidence="10 11">
    <name type="scientific">Avibacterium paragallinarum</name>
    <name type="common">Haemophilus gallinarum</name>
    <dbReference type="NCBI Taxonomy" id="728"/>
    <lineage>
        <taxon>Bacteria</taxon>
        <taxon>Pseudomonadati</taxon>
        <taxon>Pseudomonadota</taxon>
        <taxon>Gammaproteobacteria</taxon>
        <taxon>Pasteurellales</taxon>
        <taxon>Pasteurellaceae</taxon>
        <taxon>Avibacterium</taxon>
    </lineage>
</organism>
<protein>
    <recommendedName>
        <fullName evidence="9">Branched-chain amino acid transport system carrier protein</fullName>
    </recommendedName>
</protein>
<feature type="transmembrane region" description="Helical" evidence="9">
    <location>
        <begin position="343"/>
        <end position="366"/>
    </location>
</feature>
<evidence type="ECO:0000313" key="11">
    <source>
        <dbReference type="Proteomes" id="UP000254465"/>
    </source>
</evidence>
<feature type="transmembrane region" description="Helical" evidence="9">
    <location>
        <begin position="36"/>
        <end position="64"/>
    </location>
</feature>
<comment type="similarity">
    <text evidence="2 9">Belongs to the branched chain amino acid transporter family.</text>
</comment>
<keyword evidence="6 9" id="KW-0029">Amino-acid transport</keyword>
<keyword evidence="4" id="KW-1003">Cell membrane</keyword>
<evidence type="ECO:0000256" key="4">
    <source>
        <dbReference type="ARBA" id="ARBA00022475"/>
    </source>
</evidence>
<dbReference type="GO" id="GO:0005304">
    <property type="term" value="F:L-valine transmembrane transporter activity"/>
    <property type="evidence" value="ECO:0007669"/>
    <property type="project" value="TreeGrafter"/>
</dbReference>
<feature type="transmembrane region" description="Helical" evidence="9">
    <location>
        <begin position="187"/>
        <end position="211"/>
    </location>
</feature>
<evidence type="ECO:0000256" key="6">
    <source>
        <dbReference type="ARBA" id="ARBA00022970"/>
    </source>
</evidence>
<name>A0A377I6M6_AVIPA</name>
<feature type="transmembrane region" description="Helical" evidence="9">
    <location>
        <begin position="76"/>
        <end position="95"/>
    </location>
</feature>
<keyword evidence="3 9" id="KW-0813">Transport</keyword>
<dbReference type="NCBIfam" id="TIGR00796">
    <property type="entry name" value="livcs"/>
    <property type="match status" value="1"/>
</dbReference>
<feature type="transmembrane region" description="Helical" evidence="9">
    <location>
        <begin position="146"/>
        <end position="167"/>
    </location>
</feature>
<gene>
    <name evidence="10" type="primary">brnQ_2</name>
    <name evidence="10" type="ORF">NCTC11296_00856</name>
</gene>
<keyword evidence="5 9" id="KW-0812">Transmembrane</keyword>
<dbReference type="EMBL" id="UGHK01000001">
    <property type="protein sequence ID" value="STO70936.1"/>
    <property type="molecule type" value="Genomic_DNA"/>
</dbReference>
<keyword evidence="8 9" id="KW-0472">Membrane</keyword>
<evidence type="ECO:0000256" key="2">
    <source>
        <dbReference type="ARBA" id="ARBA00008540"/>
    </source>
</evidence>
<evidence type="ECO:0000256" key="5">
    <source>
        <dbReference type="ARBA" id="ARBA00022692"/>
    </source>
</evidence>
<feature type="transmembrane region" description="Helical" evidence="9">
    <location>
        <begin position="7"/>
        <end position="24"/>
    </location>
</feature>
<dbReference type="Proteomes" id="UP000254465">
    <property type="component" value="Unassembled WGS sequence"/>
</dbReference>